<dbReference type="Pfam" id="PF25212">
    <property type="entry name" value="HVO_A0114"/>
    <property type="match status" value="1"/>
</dbReference>
<keyword evidence="2" id="KW-1185">Reference proteome</keyword>
<sequence>MSSKPATDGPANTVTIGIADLADVKSRARAAFRGRKQGAHITFASHDLLMKTLTPKRWDLLRAMTGLGPTGIRPLARRVERDVKSVHRDVQAMLKAGLLQATDDGKVEFPWDAIHVDFMLKAA</sequence>
<dbReference type="InterPro" id="IPR036390">
    <property type="entry name" value="WH_DNA-bd_sf"/>
</dbReference>
<dbReference type="RefSeq" id="WP_379729023.1">
    <property type="nucleotide sequence ID" value="NZ_JBHRYJ010000004.1"/>
</dbReference>
<dbReference type="Proteomes" id="UP001595711">
    <property type="component" value="Unassembled WGS sequence"/>
</dbReference>
<evidence type="ECO:0000313" key="1">
    <source>
        <dbReference type="EMBL" id="MFC3677479.1"/>
    </source>
</evidence>
<organism evidence="1 2">
    <name type="scientific">Ferrovibrio xuzhouensis</name>
    <dbReference type="NCBI Taxonomy" id="1576914"/>
    <lineage>
        <taxon>Bacteria</taxon>
        <taxon>Pseudomonadati</taxon>
        <taxon>Pseudomonadota</taxon>
        <taxon>Alphaproteobacteria</taxon>
        <taxon>Rhodospirillales</taxon>
        <taxon>Rhodospirillaceae</taxon>
        <taxon>Ferrovibrio</taxon>
    </lineage>
</organism>
<protein>
    <submittedName>
        <fullName evidence="1">Transcriptional regulator</fullName>
    </submittedName>
</protein>
<dbReference type="SUPFAM" id="SSF46785">
    <property type="entry name" value="Winged helix' DNA-binding domain"/>
    <property type="match status" value="1"/>
</dbReference>
<evidence type="ECO:0000313" key="2">
    <source>
        <dbReference type="Proteomes" id="UP001595711"/>
    </source>
</evidence>
<dbReference type="EMBL" id="JBHRYJ010000004">
    <property type="protein sequence ID" value="MFC3677479.1"/>
    <property type="molecule type" value="Genomic_DNA"/>
</dbReference>
<name>A0ABV7VJU7_9PROT</name>
<gene>
    <name evidence="1" type="ORF">ACFOOQ_18135</name>
</gene>
<reference evidence="2" key="1">
    <citation type="journal article" date="2019" name="Int. J. Syst. Evol. Microbiol.">
        <title>The Global Catalogue of Microorganisms (GCM) 10K type strain sequencing project: providing services to taxonomists for standard genome sequencing and annotation.</title>
        <authorList>
            <consortium name="The Broad Institute Genomics Platform"/>
            <consortium name="The Broad Institute Genome Sequencing Center for Infectious Disease"/>
            <person name="Wu L."/>
            <person name="Ma J."/>
        </authorList>
    </citation>
    <scope>NUCLEOTIDE SEQUENCE [LARGE SCALE GENOMIC DNA]</scope>
    <source>
        <strain evidence="2">KCTC 42182</strain>
    </source>
</reference>
<accession>A0ABV7VJU7</accession>
<proteinExistence type="predicted"/>
<comment type="caution">
    <text evidence="1">The sequence shown here is derived from an EMBL/GenBank/DDBJ whole genome shotgun (WGS) entry which is preliminary data.</text>
</comment>